<evidence type="ECO:0000256" key="9">
    <source>
        <dbReference type="RuleBase" id="RU004442"/>
    </source>
</evidence>
<feature type="compositionally biased region" description="Basic and acidic residues" evidence="10">
    <location>
        <begin position="173"/>
        <end position="183"/>
    </location>
</feature>
<dbReference type="InterPro" id="IPR017970">
    <property type="entry name" value="Homeobox_CS"/>
</dbReference>
<reference evidence="12" key="2">
    <citation type="submission" date="2017-10" db="EMBL/GenBank/DDBJ databases">
        <title>Ladona fulva Genome sequencing and assembly.</title>
        <authorList>
            <person name="Murali S."/>
            <person name="Richards S."/>
            <person name="Bandaranaike D."/>
            <person name="Bellair M."/>
            <person name="Blankenburg K."/>
            <person name="Chao H."/>
            <person name="Dinh H."/>
            <person name="Doddapaneni H."/>
            <person name="Dugan-Rocha S."/>
            <person name="Elkadiri S."/>
            <person name="Gnanaolivu R."/>
            <person name="Hernandez B."/>
            <person name="Skinner E."/>
            <person name="Javaid M."/>
            <person name="Lee S."/>
            <person name="Li M."/>
            <person name="Ming W."/>
            <person name="Munidasa M."/>
            <person name="Muniz J."/>
            <person name="Nguyen L."/>
            <person name="Hughes D."/>
            <person name="Osuji N."/>
            <person name="Pu L.-L."/>
            <person name="Puazo M."/>
            <person name="Qu C."/>
            <person name="Quiroz J."/>
            <person name="Raj R."/>
            <person name="Weissenberger G."/>
            <person name="Xin Y."/>
            <person name="Zou X."/>
            <person name="Han Y."/>
            <person name="Worley K."/>
            <person name="Muzny D."/>
            <person name="Gibbs R."/>
        </authorList>
    </citation>
    <scope>NUCLEOTIDE SEQUENCE</scope>
    <source>
        <strain evidence="12">Sampled in the wild</strain>
    </source>
</reference>
<dbReference type="PRINTS" id="PR00031">
    <property type="entry name" value="HTHREPRESSR"/>
</dbReference>
<feature type="domain" description="Homeobox" evidence="11">
    <location>
        <begin position="265"/>
        <end position="325"/>
    </location>
</feature>
<dbReference type="Gene3D" id="1.10.10.60">
    <property type="entry name" value="Homeodomain-like"/>
    <property type="match status" value="1"/>
</dbReference>
<evidence type="ECO:0000313" key="13">
    <source>
        <dbReference type="Proteomes" id="UP000792457"/>
    </source>
</evidence>
<proteinExistence type="inferred from homology"/>
<dbReference type="PROSITE" id="PS50071">
    <property type="entry name" value="HOMEOBOX_2"/>
    <property type="match status" value="1"/>
</dbReference>
<comment type="caution">
    <text evidence="12">The sequence shown here is derived from an EMBL/GenBank/DDBJ whole genome shotgun (WGS) entry which is preliminary data.</text>
</comment>
<dbReference type="PROSITE" id="PS00027">
    <property type="entry name" value="HOMEOBOX_1"/>
    <property type="match status" value="1"/>
</dbReference>
<dbReference type="Proteomes" id="UP000792457">
    <property type="component" value="Unassembled WGS sequence"/>
</dbReference>
<evidence type="ECO:0000256" key="8">
    <source>
        <dbReference type="RuleBase" id="RU000682"/>
    </source>
</evidence>
<evidence type="ECO:0000256" key="2">
    <source>
        <dbReference type="ARBA" id="ARBA00009107"/>
    </source>
</evidence>
<evidence type="ECO:0000256" key="10">
    <source>
        <dbReference type="SAM" id="MobiDB-lite"/>
    </source>
</evidence>
<evidence type="ECO:0000256" key="3">
    <source>
        <dbReference type="ARBA" id="ARBA00022473"/>
    </source>
</evidence>
<evidence type="ECO:0000256" key="7">
    <source>
        <dbReference type="PROSITE-ProRule" id="PRU00108"/>
    </source>
</evidence>
<feature type="compositionally biased region" description="Polar residues" evidence="10">
    <location>
        <begin position="150"/>
        <end position="172"/>
    </location>
</feature>
<dbReference type="PRINTS" id="PR00025">
    <property type="entry name" value="ANTENNAPEDIA"/>
</dbReference>
<sequence length="514" mass="57011">MTSASSVGYFFGGGGFGSGMASVEQPWRSAAAMNQQLLFANHQQQSVDAVVPSGSSDYGYQYRRPEGFNEQASRFGQLMHNQSSHFGAPLTPPTPPSSTSSSSSTPPAPGSNRYPPYSSTSNQRSAQGQSSGSEMQIPRFPYNLQWKPTTEENLGSESNESPQQNPSAITKDSYTRMESRSDRNYDVVSPKICDLSKQQVALGISSPQLTQSPTYNAENMSSTPPKSSLGYDAVKPISCVSPDYNANGMAANYYPWMKSYTDSGASSKRTRQTYTRYQTLELEKEFHFNRYLTRRRRIEIAHCLGLTERQIKIWFQNRRMKAKKEVRLGSMTGSPSLGIAANTQDGDCFNPEESSPSLTPDDETDFPGSSAMETPGNPKLRQENLAASFLSGPCTNFPMTPPEGPAQLAKTRLPPNTLIPSSLRTIRINRVGDWNRFAGSRWCRYQRASGKQENVNGGQTADGGDLKEYAWGGNWEWWGGEERYGRGRRVKEARKIERCESKGNVRGKMYKKST</sequence>
<feature type="region of interest" description="Disordered" evidence="10">
    <location>
        <begin position="150"/>
        <end position="183"/>
    </location>
</feature>
<dbReference type="InterPro" id="IPR017995">
    <property type="entry name" value="Homeobox_antennapedia"/>
</dbReference>
<feature type="compositionally biased region" description="Polar residues" evidence="10">
    <location>
        <begin position="117"/>
        <end position="134"/>
    </location>
</feature>
<dbReference type="FunFam" id="1.10.10.60:FF:000193">
    <property type="entry name" value="Ultrabithorax, isoform C"/>
    <property type="match status" value="1"/>
</dbReference>
<dbReference type="CDD" id="cd00086">
    <property type="entry name" value="homeodomain"/>
    <property type="match status" value="1"/>
</dbReference>
<organism evidence="12 13">
    <name type="scientific">Ladona fulva</name>
    <name type="common">Scarce chaser dragonfly</name>
    <name type="synonym">Libellula fulva</name>
    <dbReference type="NCBI Taxonomy" id="123851"/>
    <lineage>
        <taxon>Eukaryota</taxon>
        <taxon>Metazoa</taxon>
        <taxon>Ecdysozoa</taxon>
        <taxon>Arthropoda</taxon>
        <taxon>Hexapoda</taxon>
        <taxon>Insecta</taxon>
        <taxon>Pterygota</taxon>
        <taxon>Palaeoptera</taxon>
        <taxon>Odonata</taxon>
        <taxon>Epiprocta</taxon>
        <taxon>Anisoptera</taxon>
        <taxon>Libelluloidea</taxon>
        <taxon>Libellulidae</taxon>
        <taxon>Ladona</taxon>
    </lineage>
</organism>
<protein>
    <recommendedName>
        <fullName evidence="11">Homeobox domain-containing protein</fullName>
    </recommendedName>
</protein>
<keyword evidence="5 7" id="KW-0371">Homeobox</keyword>
<evidence type="ECO:0000256" key="1">
    <source>
        <dbReference type="ARBA" id="ARBA00004123"/>
    </source>
</evidence>
<dbReference type="SUPFAM" id="SSF46689">
    <property type="entry name" value="Homeodomain-like"/>
    <property type="match status" value="1"/>
</dbReference>
<dbReference type="GO" id="GO:0009952">
    <property type="term" value="P:anterior/posterior pattern specification"/>
    <property type="evidence" value="ECO:0007669"/>
    <property type="project" value="TreeGrafter"/>
</dbReference>
<dbReference type="InterPro" id="IPR050296">
    <property type="entry name" value="Antp_homeobox"/>
</dbReference>
<evidence type="ECO:0000256" key="6">
    <source>
        <dbReference type="ARBA" id="ARBA00023242"/>
    </source>
</evidence>
<dbReference type="OrthoDB" id="6159439at2759"/>
<dbReference type="PANTHER" id="PTHR45659:SF4">
    <property type="entry name" value="HOMEOBOX PROTEIN ABDOMINAL-A"/>
    <property type="match status" value="1"/>
</dbReference>
<dbReference type="PRINTS" id="PR00024">
    <property type="entry name" value="HOMEOBOX"/>
</dbReference>
<gene>
    <name evidence="12" type="ORF">J437_LFUL000634</name>
</gene>
<dbReference type="PANTHER" id="PTHR45659">
    <property type="entry name" value="HOMEOBOX PROTEIN HOX"/>
    <property type="match status" value="1"/>
</dbReference>
<feature type="compositionally biased region" description="Polar residues" evidence="10">
    <location>
        <begin position="333"/>
        <end position="345"/>
    </location>
</feature>
<evidence type="ECO:0000256" key="5">
    <source>
        <dbReference type="ARBA" id="ARBA00023155"/>
    </source>
</evidence>
<evidence type="ECO:0000256" key="4">
    <source>
        <dbReference type="ARBA" id="ARBA00023125"/>
    </source>
</evidence>
<dbReference type="InterPro" id="IPR001356">
    <property type="entry name" value="HD"/>
</dbReference>
<dbReference type="AlphaFoldDB" id="A0A8K0NYC1"/>
<accession>A0A8K0NYC1</accession>
<dbReference type="InterPro" id="IPR009057">
    <property type="entry name" value="Homeodomain-like_sf"/>
</dbReference>
<dbReference type="GO" id="GO:0005634">
    <property type="term" value="C:nucleus"/>
    <property type="evidence" value="ECO:0007669"/>
    <property type="project" value="UniProtKB-SubCell"/>
</dbReference>
<dbReference type="GO" id="GO:0000981">
    <property type="term" value="F:DNA-binding transcription factor activity, RNA polymerase II-specific"/>
    <property type="evidence" value="ECO:0007669"/>
    <property type="project" value="InterPro"/>
</dbReference>
<feature type="DNA-binding region" description="Homeobox" evidence="7">
    <location>
        <begin position="267"/>
        <end position="326"/>
    </location>
</feature>
<dbReference type="Pfam" id="PF00046">
    <property type="entry name" value="Homeodomain"/>
    <property type="match status" value="1"/>
</dbReference>
<keyword evidence="3" id="KW-0217">Developmental protein</keyword>
<reference evidence="12" key="1">
    <citation type="submission" date="2013-04" db="EMBL/GenBank/DDBJ databases">
        <authorList>
            <person name="Qu J."/>
            <person name="Murali S.C."/>
            <person name="Bandaranaike D."/>
            <person name="Bellair M."/>
            <person name="Blankenburg K."/>
            <person name="Chao H."/>
            <person name="Dinh H."/>
            <person name="Doddapaneni H."/>
            <person name="Downs B."/>
            <person name="Dugan-Rocha S."/>
            <person name="Elkadiri S."/>
            <person name="Gnanaolivu R.D."/>
            <person name="Hernandez B."/>
            <person name="Javaid M."/>
            <person name="Jayaseelan J.C."/>
            <person name="Lee S."/>
            <person name="Li M."/>
            <person name="Ming W."/>
            <person name="Munidasa M."/>
            <person name="Muniz J."/>
            <person name="Nguyen L."/>
            <person name="Ongeri F."/>
            <person name="Osuji N."/>
            <person name="Pu L.-L."/>
            <person name="Puazo M."/>
            <person name="Qu C."/>
            <person name="Quiroz J."/>
            <person name="Raj R."/>
            <person name="Weissenberger G."/>
            <person name="Xin Y."/>
            <person name="Zou X."/>
            <person name="Han Y."/>
            <person name="Richards S."/>
            <person name="Worley K."/>
            <person name="Muzny D."/>
            <person name="Gibbs R."/>
        </authorList>
    </citation>
    <scope>NUCLEOTIDE SEQUENCE</scope>
    <source>
        <strain evidence="12">Sampled in the wild</strain>
    </source>
</reference>
<dbReference type="EMBL" id="KZ308287">
    <property type="protein sequence ID" value="KAG8226551.1"/>
    <property type="molecule type" value="Genomic_DNA"/>
</dbReference>
<keyword evidence="4 7" id="KW-0238">DNA-binding</keyword>
<comment type="similarity">
    <text evidence="2 9">Belongs to the Antp homeobox family.</text>
</comment>
<dbReference type="SMART" id="SM00389">
    <property type="entry name" value="HOX"/>
    <property type="match status" value="1"/>
</dbReference>
<evidence type="ECO:0000313" key="12">
    <source>
        <dbReference type="EMBL" id="KAG8226551.1"/>
    </source>
</evidence>
<feature type="region of interest" description="Disordered" evidence="10">
    <location>
        <begin position="333"/>
        <end position="378"/>
    </location>
</feature>
<dbReference type="InterPro" id="IPR020479">
    <property type="entry name" value="HD_metazoa"/>
</dbReference>
<keyword evidence="6 7" id="KW-0539">Nucleus</keyword>
<evidence type="ECO:0000259" key="11">
    <source>
        <dbReference type="PROSITE" id="PS50071"/>
    </source>
</evidence>
<dbReference type="InterPro" id="IPR000047">
    <property type="entry name" value="HTH_motif"/>
</dbReference>
<name>A0A8K0NYC1_LADFU</name>
<comment type="subcellular location">
    <subcellularLocation>
        <location evidence="1 7 8">Nucleus</location>
    </subcellularLocation>
</comment>
<dbReference type="GO" id="GO:0000978">
    <property type="term" value="F:RNA polymerase II cis-regulatory region sequence-specific DNA binding"/>
    <property type="evidence" value="ECO:0007669"/>
    <property type="project" value="TreeGrafter"/>
</dbReference>
<keyword evidence="13" id="KW-1185">Reference proteome</keyword>
<feature type="region of interest" description="Disordered" evidence="10">
    <location>
        <begin position="82"/>
        <end position="137"/>
    </location>
</feature>